<evidence type="ECO:0000256" key="3">
    <source>
        <dbReference type="SAM" id="MobiDB-lite"/>
    </source>
</evidence>
<evidence type="ECO:0000256" key="1">
    <source>
        <dbReference type="ARBA" id="ARBA00004141"/>
    </source>
</evidence>
<organism evidence="5 6">
    <name type="scientific">Neolentinus lepideus HHB14362 ss-1</name>
    <dbReference type="NCBI Taxonomy" id="1314782"/>
    <lineage>
        <taxon>Eukaryota</taxon>
        <taxon>Fungi</taxon>
        <taxon>Dikarya</taxon>
        <taxon>Basidiomycota</taxon>
        <taxon>Agaricomycotina</taxon>
        <taxon>Agaricomycetes</taxon>
        <taxon>Gloeophyllales</taxon>
        <taxon>Gloeophyllaceae</taxon>
        <taxon>Neolentinus</taxon>
    </lineage>
</organism>
<comment type="subcellular location">
    <subcellularLocation>
        <location evidence="1">Membrane</location>
        <topology evidence="1">Multi-pass membrane protein</topology>
    </subcellularLocation>
</comment>
<dbReference type="Pfam" id="PF07690">
    <property type="entry name" value="MFS_1"/>
    <property type="match status" value="1"/>
</dbReference>
<feature type="transmembrane region" description="Helical" evidence="4">
    <location>
        <begin position="260"/>
        <end position="282"/>
    </location>
</feature>
<dbReference type="AlphaFoldDB" id="A0A165SBV4"/>
<evidence type="ECO:0000256" key="2">
    <source>
        <dbReference type="ARBA" id="ARBA00006727"/>
    </source>
</evidence>
<feature type="transmembrane region" description="Helical" evidence="4">
    <location>
        <begin position="386"/>
        <end position="406"/>
    </location>
</feature>
<evidence type="ECO:0000256" key="4">
    <source>
        <dbReference type="SAM" id="Phobius"/>
    </source>
</evidence>
<dbReference type="EMBL" id="KV425574">
    <property type="protein sequence ID" value="KZT24934.1"/>
    <property type="molecule type" value="Genomic_DNA"/>
</dbReference>
<dbReference type="Gene3D" id="1.20.1250.20">
    <property type="entry name" value="MFS general substrate transporter like domains"/>
    <property type="match status" value="2"/>
</dbReference>
<dbReference type="GO" id="GO:0016020">
    <property type="term" value="C:membrane"/>
    <property type="evidence" value="ECO:0007669"/>
    <property type="project" value="UniProtKB-SubCell"/>
</dbReference>
<dbReference type="Proteomes" id="UP000076761">
    <property type="component" value="Unassembled WGS sequence"/>
</dbReference>
<accession>A0A165SBV4</accession>
<dbReference type="PANTHER" id="PTHR11360">
    <property type="entry name" value="MONOCARBOXYLATE TRANSPORTER"/>
    <property type="match status" value="1"/>
</dbReference>
<reference evidence="5 6" key="1">
    <citation type="journal article" date="2016" name="Mol. Biol. Evol.">
        <title>Comparative Genomics of Early-Diverging Mushroom-Forming Fungi Provides Insights into the Origins of Lignocellulose Decay Capabilities.</title>
        <authorList>
            <person name="Nagy L.G."/>
            <person name="Riley R."/>
            <person name="Tritt A."/>
            <person name="Adam C."/>
            <person name="Daum C."/>
            <person name="Floudas D."/>
            <person name="Sun H."/>
            <person name="Yadav J.S."/>
            <person name="Pangilinan J."/>
            <person name="Larsson K.H."/>
            <person name="Matsuura K."/>
            <person name="Barry K."/>
            <person name="Labutti K."/>
            <person name="Kuo R."/>
            <person name="Ohm R.A."/>
            <person name="Bhattacharya S.S."/>
            <person name="Shirouzu T."/>
            <person name="Yoshinaga Y."/>
            <person name="Martin F.M."/>
            <person name="Grigoriev I.V."/>
            <person name="Hibbett D.S."/>
        </authorList>
    </citation>
    <scope>NUCLEOTIDE SEQUENCE [LARGE SCALE GENOMIC DNA]</scope>
    <source>
        <strain evidence="5 6">HHB14362 ss-1</strain>
    </source>
</reference>
<feature type="transmembrane region" description="Helical" evidence="4">
    <location>
        <begin position="55"/>
        <end position="86"/>
    </location>
</feature>
<keyword evidence="4" id="KW-0472">Membrane</keyword>
<sequence length="468" mass="50846">MDDPRATGMDGRLVLEKVEHDYGDTTPRNLDPTDSEDPVEKNAQTHPPPPPDGGYGWVVVACGFWICAMTWGVNAGYAIYLGYYLNHSVFPGATRLEYAFVGGLSISQALMVAPLATFLSRKYGFRQTMILGVCLEAGAMIAASFANRIWHLFLTQGILFGWGLGLTFTSSIGIPSQWFLKRRSITNGIVSAGSGVGGIIWALATNSMIETISLAWAYRITAICLFVVNIVASLFMRDRNKHVNPNQRAFDVSLLLRPEFLLLLAWSCFSLLGYIVLLYSLSDFSISKGLSTQQASIVTAVLSVGMTVGRPLVGYFSDSVGRINMAGIVTLVTGLTCFIIWIPAKTYGVCVFFALVNGAICGSFWSCVSPLTAEVVGLGNLPSALSLVWLSVVIPCTFAEAIAFALRRGTGPNSYIIVQVFTGVMFIVASVCLLFLRGLQIEKEQAAQKGRRLSLASTFRHMFSIKKV</sequence>
<gene>
    <name evidence="5" type="ORF">NEOLEDRAFT_1242042</name>
</gene>
<feature type="compositionally biased region" description="Basic and acidic residues" evidence="3">
    <location>
        <begin position="13"/>
        <end position="23"/>
    </location>
</feature>
<dbReference type="InterPro" id="IPR011701">
    <property type="entry name" value="MFS"/>
</dbReference>
<comment type="similarity">
    <text evidence="2">Belongs to the major facilitator superfamily. Monocarboxylate porter (TC 2.A.1.13) family.</text>
</comment>
<name>A0A165SBV4_9AGAM</name>
<keyword evidence="4" id="KW-0812">Transmembrane</keyword>
<feature type="transmembrane region" description="Helical" evidence="4">
    <location>
        <begin position="294"/>
        <end position="317"/>
    </location>
</feature>
<dbReference type="CDD" id="cd17352">
    <property type="entry name" value="MFS_MCT_SLC16"/>
    <property type="match status" value="1"/>
</dbReference>
<keyword evidence="4" id="KW-1133">Transmembrane helix</keyword>
<feature type="transmembrane region" description="Helical" evidence="4">
    <location>
        <begin position="125"/>
        <end position="146"/>
    </location>
</feature>
<feature type="transmembrane region" description="Helical" evidence="4">
    <location>
        <begin position="349"/>
        <end position="366"/>
    </location>
</feature>
<protein>
    <submittedName>
        <fullName evidence="5">MFS general substrate transporter</fullName>
    </submittedName>
</protein>
<proteinExistence type="inferred from homology"/>
<feature type="transmembrane region" description="Helical" evidence="4">
    <location>
        <begin position="415"/>
        <end position="436"/>
    </location>
</feature>
<dbReference type="OrthoDB" id="2213137at2759"/>
<evidence type="ECO:0000313" key="6">
    <source>
        <dbReference type="Proteomes" id="UP000076761"/>
    </source>
</evidence>
<feature type="transmembrane region" description="Helical" evidence="4">
    <location>
        <begin position="98"/>
        <end position="119"/>
    </location>
</feature>
<feature type="transmembrane region" description="Helical" evidence="4">
    <location>
        <begin position="216"/>
        <end position="236"/>
    </location>
</feature>
<dbReference type="InParanoid" id="A0A165SBV4"/>
<dbReference type="GO" id="GO:0022857">
    <property type="term" value="F:transmembrane transporter activity"/>
    <property type="evidence" value="ECO:0007669"/>
    <property type="project" value="InterPro"/>
</dbReference>
<dbReference type="SUPFAM" id="SSF103473">
    <property type="entry name" value="MFS general substrate transporter"/>
    <property type="match status" value="1"/>
</dbReference>
<evidence type="ECO:0000313" key="5">
    <source>
        <dbReference type="EMBL" id="KZT24934.1"/>
    </source>
</evidence>
<feature type="transmembrane region" description="Helical" evidence="4">
    <location>
        <begin position="323"/>
        <end position="342"/>
    </location>
</feature>
<feature type="transmembrane region" description="Helical" evidence="4">
    <location>
        <begin position="158"/>
        <end position="179"/>
    </location>
</feature>
<keyword evidence="6" id="KW-1185">Reference proteome</keyword>
<feature type="region of interest" description="Disordered" evidence="3">
    <location>
        <begin position="1"/>
        <end position="50"/>
    </location>
</feature>
<feature type="transmembrane region" description="Helical" evidence="4">
    <location>
        <begin position="185"/>
        <end position="204"/>
    </location>
</feature>
<dbReference type="InterPro" id="IPR050327">
    <property type="entry name" value="Proton-linked_MCT"/>
</dbReference>
<dbReference type="PANTHER" id="PTHR11360:SF315">
    <property type="entry name" value="TRANSPORTER MCH2-RELATED"/>
    <property type="match status" value="1"/>
</dbReference>
<dbReference type="InterPro" id="IPR036259">
    <property type="entry name" value="MFS_trans_sf"/>
</dbReference>